<evidence type="ECO:0000256" key="1">
    <source>
        <dbReference type="SAM" id="MobiDB-lite"/>
    </source>
</evidence>
<protein>
    <recommendedName>
        <fullName evidence="2">eCIS core domain-containing protein</fullName>
    </recommendedName>
</protein>
<comment type="caution">
    <text evidence="3">The sequence shown here is derived from an EMBL/GenBank/DDBJ whole genome shotgun (WGS) entry which is preliminary data.</text>
</comment>
<evidence type="ECO:0000313" key="4">
    <source>
        <dbReference type="Proteomes" id="UP000052982"/>
    </source>
</evidence>
<proteinExistence type="predicted"/>
<organism evidence="3 4">
    <name type="scientific">Streptomyces griseoruber</name>
    <dbReference type="NCBI Taxonomy" id="1943"/>
    <lineage>
        <taxon>Bacteria</taxon>
        <taxon>Bacillati</taxon>
        <taxon>Actinomycetota</taxon>
        <taxon>Actinomycetes</taxon>
        <taxon>Kitasatosporales</taxon>
        <taxon>Streptomycetaceae</taxon>
        <taxon>Streptomyces</taxon>
    </lineage>
</organism>
<sequence>MAVHRSKALQREPESTSPANRPEEAHAPGPPPAVSGLRYSFANTEVAPSAQVQRVLSSPGRPLDEPLRQEMEARLGADFSTVRIHSDPAAERSAAAVHAHAYTYREHIVGGPGVLDRPVIAHELTHVLQQRSGPVAGSDHGDGLRVSDPSDRFEREADANARRVMADPATTGLPSMPAVVRAPGPAVPTNAVVLQRYGGPQGLDRDLSRADENWTNFQPPTTDFLAYVAIAPVGTPPTTGNHHIDYQHVAIRSVHISDVRGYTRFGTKGQKSHTTAWTLTRQALSGLAGLNGADFVAYIAARRNELANVAVTTETASVAGQFTAGLTALQDRINDITVNSRPLHLWQPALSGLLTEYVKTYQLSPMTTYANGAPAGRNEADAMETLRDMESNSMIDVASATLAAAQLQDYIQNASLPGTHVGQANHHFWVTLSTAFPGVAQSLAAQSDGVVQSSKGHKFPFHSQPSSFTAPTLGTSVADSSNFTLPASSPRAGTVVSYRLASGRLDAGFGVDAFISPQTMSDAASVTPGLANTFWVSRILLSRTQRPRAQSVPQRAHRAAWALIQRATQQQEGKAVDDVVTWVRDDLTEIKNYAPETNVADDWNSLFQQVTDLSAHGTGANLPAYQWSELVSALLQGYVMLYNASSIATGSPTAGEDGAKGHGEPAPLALLKTMAETYNGATTAPSDDEKRDAREAALGLFDFSSLRTSMLVDHMFEKPWVTFATVLYSTTTNARYLATRLEIAASINAWLRFLRAAYGTLFNRGVLDDTSLRNAAAAQLTADLTPSERMLTEPRTTRKRLRPEPSVPQRTLVRQPALRGGARKKARKR</sequence>
<reference evidence="3 4" key="1">
    <citation type="submission" date="2015-10" db="EMBL/GenBank/DDBJ databases">
        <title>Draft genome sequence of Streptomyces griseoruber DSM 40281, type strain for the species Streptomyces griseoruber.</title>
        <authorList>
            <person name="Ruckert C."/>
            <person name="Winkler A."/>
            <person name="Kalinowski J."/>
            <person name="Kampfer P."/>
            <person name="Glaeser S."/>
        </authorList>
    </citation>
    <scope>NUCLEOTIDE SEQUENCE [LARGE SCALE GENOMIC DNA]</scope>
    <source>
        <strain evidence="3 4">DSM 40281</strain>
    </source>
</reference>
<feature type="region of interest" description="Disordered" evidence="1">
    <location>
        <begin position="788"/>
        <end position="829"/>
    </location>
</feature>
<gene>
    <name evidence="3" type="ORF">AQJ64_16940</name>
</gene>
<dbReference type="Proteomes" id="UP000052982">
    <property type="component" value="Unassembled WGS sequence"/>
</dbReference>
<dbReference type="EMBL" id="LMWW01000021">
    <property type="protein sequence ID" value="KUN83655.1"/>
    <property type="molecule type" value="Genomic_DNA"/>
</dbReference>
<evidence type="ECO:0000259" key="2">
    <source>
        <dbReference type="Pfam" id="PF13699"/>
    </source>
</evidence>
<dbReference type="Pfam" id="PF13699">
    <property type="entry name" value="eCIS_core"/>
    <property type="match status" value="1"/>
</dbReference>
<feature type="region of interest" description="Disordered" evidence="1">
    <location>
        <begin position="1"/>
        <end position="37"/>
    </location>
</feature>
<dbReference type="STRING" id="1943.AQJ64_16940"/>
<keyword evidence="4" id="KW-1185">Reference proteome</keyword>
<feature type="domain" description="eCIS core" evidence="2">
    <location>
        <begin position="62"/>
        <end position="133"/>
    </location>
</feature>
<dbReference type="InterPro" id="IPR025295">
    <property type="entry name" value="eCIS_core_dom"/>
</dbReference>
<dbReference type="AlphaFoldDB" id="A0A124I3G3"/>
<accession>A0A124I3G3</accession>
<name>A0A124I3G3_9ACTN</name>
<evidence type="ECO:0000313" key="3">
    <source>
        <dbReference type="EMBL" id="KUN83655.1"/>
    </source>
</evidence>